<evidence type="ECO:0000256" key="7">
    <source>
        <dbReference type="SAM" id="Phobius"/>
    </source>
</evidence>
<proteinExistence type="predicted"/>
<dbReference type="GO" id="GO:0005886">
    <property type="term" value="C:plasma membrane"/>
    <property type="evidence" value="ECO:0007669"/>
    <property type="project" value="UniProtKB-SubCell"/>
</dbReference>
<name>A0A7G6X0L4_9ACTN</name>
<keyword evidence="2" id="KW-0813">Transport</keyword>
<dbReference type="InterPro" id="IPR020846">
    <property type="entry name" value="MFS_dom"/>
</dbReference>
<feature type="transmembrane region" description="Helical" evidence="7">
    <location>
        <begin position="55"/>
        <end position="78"/>
    </location>
</feature>
<dbReference type="PANTHER" id="PTHR23517:SF13">
    <property type="entry name" value="MAJOR FACILITATOR SUPERFAMILY MFS_1"/>
    <property type="match status" value="1"/>
</dbReference>
<reference evidence="10" key="1">
    <citation type="submission" date="2019-09" db="EMBL/GenBank/DDBJ databases">
        <title>Antimicrobial potential of Antarctic Bacteria.</title>
        <authorList>
            <person name="Benaud N."/>
            <person name="Edwards R.J."/>
            <person name="Ferrari B.C."/>
        </authorList>
    </citation>
    <scope>NUCLEOTIDE SEQUENCE [LARGE SCALE GENOMIC DNA]</scope>
    <source>
        <strain evidence="10">SPB151</strain>
    </source>
</reference>
<feature type="transmembrane region" description="Helical" evidence="7">
    <location>
        <begin position="386"/>
        <end position="406"/>
    </location>
</feature>
<dbReference type="SUPFAM" id="SSF103473">
    <property type="entry name" value="MFS general substrate transporter"/>
    <property type="match status" value="1"/>
</dbReference>
<dbReference type="EMBL" id="CP043661">
    <property type="protein sequence ID" value="QNE19779.1"/>
    <property type="molecule type" value="Genomic_DNA"/>
</dbReference>
<keyword evidence="4 7" id="KW-0812">Transmembrane</keyword>
<feature type="domain" description="Major facilitator superfamily (MFS) profile" evidence="8">
    <location>
        <begin position="23"/>
        <end position="409"/>
    </location>
</feature>
<accession>A0A7G6X0L4</accession>
<feature type="transmembrane region" description="Helical" evidence="7">
    <location>
        <begin position="230"/>
        <end position="252"/>
    </location>
</feature>
<dbReference type="KEGG" id="kqi:F1D05_19985"/>
<feature type="transmembrane region" description="Helical" evidence="7">
    <location>
        <begin position="355"/>
        <end position="380"/>
    </location>
</feature>
<feature type="transmembrane region" description="Helical" evidence="7">
    <location>
        <begin position="25"/>
        <end position="49"/>
    </location>
</feature>
<keyword evidence="3" id="KW-1003">Cell membrane</keyword>
<feature type="transmembrane region" description="Helical" evidence="7">
    <location>
        <begin position="264"/>
        <end position="285"/>
    </location>
</feature>
<dbReference type="InterPro" id="IPR011701">
    <property type="entry name" value="MFS"/>
</dbReference>
<dbReference type="GO" id="GO:0022857">
    <property type="term" value="F:transmembrane transporter activity"/>
    <property type="evidence" value="ECO:0007669"/>
    <property type="project" value="InterPro"/>
</dbReference>
<comment type="subcellular location">
    <subcellularLocation>
        <location evidence="1">Cell membrane</location>
        <topology evidence="1">Multi-pass membrane protein</topology>
    </subcellularLocation>
</comment>
<keyword evidence="6 7" id="KW-0472">Membrane</keyword>
<evidence type="ECO:0000256" key="4">
    <source>
        <dbReference type="ARBA" id="ARBA00022692"/>
    </source>
</evidence>
<feature type="transmembrane region" description="Helical" evidence="7">
    <location>
        <begin position="186"/>
        <end position="203"/>
    </location>
</feature>
<dbReference type="Pfam" id="PF07690">
    <property type="entry name" value="MFS_1"/>
    <property type="match status" value="1"/>
</dbReference>
<evidence type="ECO:0000313" key="9">
    <source>
        <dbReference type="EMBL" id="QNE19779.1"/>
    </source>
</evidence>
<feature type="transmembrane region" description="Helical" evidence="7">
    <location>
        <begin position="114"/>
        <end position="132"/>
    </location>
</feature>
<evidence type="ECO:0000259" key="8">
    <source>
        <dbReference type="PROSITE" id="PS50850"/>
    </source>
</evidence>
<feature type="transmembrane region" description="Helical" evidence="7">
    <location>
        <begin position="153"/>
        <end position="174"/>
    </location>
</feature>
<dbReference type="InterPro" id="IPR036259">
    <property type="entry name" value="MFS_trans_sf"/>
</dbReference>
<evidence type="ECO:0000256" key="6">
    <source>
        <dbReference type="ARBA" id="ARBA00023136"/>
    </source>
</evidence>
<protein>
    <submittedName>
        <fullName evidence="9">MFS transporter</fullName>
    </submittedName>
</protein>
<dbReference type="PROSITE" id="PS50850">
    <property type="entry name" value="MFS"/>
    <property type="match status" value="1"/>
</dbReference>
<evidence type="ECO:0000313" key="10">
    <source>
        <dbReference type="Proteomes" id="UP000515563"/>
    </source>
</evidence>
<dbReference type="PANTHER" id="PTHR23517">
    <property type="entry name" value="RESISTANCE PROTEIN MDTM, PUTATIVE-RELATED-RELATED"/>
    <property type="match status" value="1"/>
</dbReference>
<reference evidence="9 10" key="2">
    <citation type="journal article" date="2020" name="Microbiol. Resour. Announc.">
        <title>Antarctic desert soil bacteria exhibit high novel natural product potential, evaluated through long-read genome sequencing and comparative genomics.</title>
        <authorList>
            <person name="Benaud N."/>
            <person name="Edwards R.J."/>
            <person name="Amos T.G."/>
            <person name="D'Agostino P.M."/>
            <person name="Gutierrez-Chavez C."/>
            <person name="Montgomery K."/>
            <person name="Nicetic I."/>
            <person name="Ferrari B.C."/>
        </authorList>
    </citation>
    <scope>NUCLEOTIDE SEQUENCE [LARGE SCALE GENOMIC DNA]</scope>
    <source>
        <strain evidence="9 10">SPB151</strain>
    </source>
</reference>
<evidence type="ECO:0000256" key="3">
    <source>
        <dbReference type="ARBA" id="ARBA00022475"/>
    </source>
</evidence>
<dbReference type="Gene3D" id="1.20.1250.20">
    <property type="entry name" value="MFS general substrate transporter like domains"/>
    <property type="match status" value="1"/>
</dbReference>
<feature type="transmembrane region" description="Helical" evidence="7">
    <location>
        <begin position="321"/>
        <end position="343"/>
    </location>
</feature>
<keyword evidence="5 7" id="KW-1133">Transmembrane helix</keyword>
<dbReference type="Proteomes" id="UP000515563">
    <property type="component" value="Chromosome"/>
</dbReference>
<evidence type="ECO:0000256" key="2">
    <source>
        <dbReference type="ARBA" id="ARBA00022448"/>
    </source>
</evidence>
<feature type="transmembrane region" description="Helical" evidence="7">
    <location>
        <begin position="90"/>
        <end position="108"/>
    </location>
</feature>
<dbReference type="RefSeq" id="WP_185441720.1">
    <property type="nucleotide sequence ID" value="NZ_CP043661.1"/>
</dbReference>
<evidence type="ECO:0000256" key="5">
    <source>
        <dbReference type="ARBA" id="ARBA00022989"/>
    </source>
</evidence>
<dbReference type="InterPro" id="IPR050171">
    <property type="entry name" value="MFS_Transporters"/>
</dbReference>
<organism evidence="9 10">
    <name type="scientific">Kribbella qitaiheensis</name>
    <dbReference type="NCBI Taxonomy" id="1544730"/>
    <lineage>
        <taxon>Bacteria</taxon>
        <taxon>Bacillati</taxon>
        <taxon>Actinomycetota</taxon>
        <taxon>Actinomycetes</taxon>
        <taxon>Propionibacteriales</taxon>
        <taxon>Kribbellaceae</taxon>
        <taxon>Kribbella</taxon>
    </lineage>
</organism>
<sequence length="413" mass="43149">MTTLTGPRPLSQAGSRVRFAHGTGFWVIAAAFLITMAFSTVPTPLYAIYQRRDGFPTFMITVIFATYAVGVMASLYLAGHVSDWLGRRRVALLAVLAEAVSAVIFLLWQDVPGLLLARFISGVGVGALTATATAHLSELRQIARPEQDPSRSALISSMVNLGGLAFGPLVGGILAEYVSRPLDRPYEVFLVLLLISAVGIALVPETVERLEERPAYRPQKVALPSAAKPLFFATAAGAFAAFAIFGLFTSLAPTFLGGTLHHTSRLLAGVVTFAVFVAGALSQAVFVRLTRQRQLQLGLVLMSVGLIGVAVGGLAPSLWLFVIGGVVAGAGVGLVFRGAVVTAASLADAGSRGEVLAALFLIAYAGLAVPVLSIGVGVAFLPDQVALLIFSAIILVMVNVAGLRMLKANRVQG</sequence>
<dbReference type="AlphaFoldDB" id="A0A7G6X0L4"/>
<feature type="transmembrane region" description="Helical" evidence="7">
    <location>
        <begin position="297"/>
        <end position="315"/>
    </location>
</feature>
<gene>
    <name evidence="9" type="ORF">F1D05_19985</name>
</gene>
<evidence type="ECO:0000256" key="1">
    <source>
        <dbReference type="ARBA" id="ARBA00004651"/>
    </source>
</evidence>
<keyword evidence="10" id="KW-1185">Reference proteome</keyword>